<dbReference type="RefSeq" id="WP_150404424.1">
    <property type="nucleotide sequence ID" value="NZ_VXLC01000014.1"/>
</dbReference>
<dbReference type="PRINTS" id="PR00081">
    <property type="entry name" value="GDHRDH"/>
</dbReference>
<dbReference type="InterPro" id="IPR002347">
    <property type="entry name" value="SDR_fam"/>
</dbReference>
<dbReference type="InterPro" id="IPR036291">
    <property type="entry name" value="NAD(P)-bd_dom_sf"/>
</dbReference>
<dbReference type="PRINTS" id="PR00080">
    <property type="entry name" value="SDRFAMILY"/>
</dbReference>
<dbReference type="AlphaFoldDB" id="A0A5N0ECB7"/>
<dbReference type="Pfam" id="PF00106">
    <property type="entry name" value="adh_short"/>
    <property type="match status" value="1"/>
</dbReference>
<evidence type="ECO:0000256" key="2">
    <source>
        <dbReference type="ARBA" id="ARBA00023002"/>
    </source>
</evidence>
<dbReference type="PANTHER" id="PTHR43157:SF31">
    <property type="entry name" value="PHOSPHATIDYLINOSITOL-GLYCAN BIOSYNTHESIS CLASS F PROTEIN"/>
    <property type="match status" value="1"/>
</dbReference>
<gene>
    <name evidence="4" type="ORF">F3087_24725</name>
</gene>
<organism evidence="4 5">
    <name type="scientific">Nocardia colli</name>
    <dbReference type="NCBI Taxonomy" id="2545717"/>
    <lineage>
        <taxon>Bacteria</taxon>
        <taxon>Bacillati</taxon>
        <taxon>Actinomycetota</taxon>
        <taxon>Actinomycetes</taxon>
        <taxon>Mycobacteriales</taxon>
        <taxon>Nocardiaceae</taxon>
        <taxon>Nocardia</taxon>
    </lineage>
</organism>
<dbReference type="Proteomes" id="UP000323876">
    <property type="component" value="Unassembled WGS sequence"/>
</dbReference>
<accession>A0A5N0ECB7</accession>
<dbReference type="InterPro" id="IPR020904">
    <property type="entry name" value="Sc_DH/Rdtase_CS"/>
</dbReference>
<evidence type="ECO:0000256" key="1">
    <source>
        <dbReference type="ARBA" id="ARBA00006484"/>
    </source>
</evidence>
<dbReference type="OrthoDB" id="3237043at2"/>
<dbReference type="PANTHER" id="PTHR43157">
    <property type="entry name" value="PHOSPHATIDYLINOSITOL-GLYCAN BIOSYNTHESIS CLASS F PROTEIN-RELATED"/>
    <property type="match status" value="1"/>
</dbReference>
<keyword evidence="5" id="KW-1185">Reference proteome</keyword>
<reference evidence="4 5" key="1">
    <citation type="submission" date="2019-09" db="EMBL/GenBank/DDBJ databases">
        <authorList>
            <person name="Wang X."/>
        </authorList>
    </citation>
    <scope>NUCLEOTIDE SEQUENCE [LARGE SCALE GENOMIC DNA]</scope>
    <source>
        <strain evidence="4 5">CICC 11023</strain>
    </source>
</reference>
<comment type="similarity">
    <text evidence="1 3">Belongs to the short-chain dehydrogenases/reductases (SDR) family.</text>
</comment>
<protein>
    <submittedName>
        <fullName evidence="4">SDR family NAD(P)-dependent oxidoreductase</fullName>
    </submittedName>
</protein>
<dbReference type="GO" id="GO:0016491">
    <property type="term" value="F:oxidoreductase activity"/>
    <property type="evidence" value="ECO:0007669"/>
    <property type="project" value="UniProtKB-KW"/>
</dbReference>
<dbReference type="SUPFAM" id="SSF51735">
    <property type="entry name" value="NAD(P)-binding Rossmann-fold domains"/>
    <property type="match status" value="1"/>
</dbReference>
<evidence type="ECO:0000313" key="4">
    <source>
        <dbReference type="EMBL" id="KAA8885844.1"/>
    </source>
</evidence>
<keyword evidence="2" id="KW-0560">Oxidoreductase</keyword>
<name>A0A5N0ECB7_9NOCA</name>
<sequence>MSEFPSDGRTVLVTGVDERLGYATAKRLATDGATVIVHAQDKELADYALERLIADGAQARQVRSVHADFTVLAEVDELAELLAATVPALDALINAAAMPGLQRRSHTADGNELTLQFNYLAPQRLTFALVTALARARGRVVNVTSRLHVGGNIDYSDLDRNRGIYTPMSVYAQSKLALTMFTRTLAETGPSGLTAISVCPADFELDMPQLRSHATAPVDGAADLLALLSAASTPVVNGGYYDGIEEAKPAALARNSRARARLAGWSRQPA</sequence>
<dbReference type="Gene3D" id="3.40.50.720">
    <property type="entry name" value="NAD(P)-binding Rossmann-like Domain"/>
    <property type="match status" value="1"/>
</dbReference>
<proteinExistence type="inferred from homology"/>
<dbReference type="EMBL" id="VXLC01000014">
    <property type="protein sequence ID" value="KAA8885844.1"/>
    <property type="molecule type" value="Genomic_DNA"/>
</dbReference>
<comment type="caution">
    <text evidence="4">The sequence shown here is derived from an EMBL/GenBank/DDBJ whole genome shotgun (WGS) entry which is preliminary data.</text>
</comment>
<dbReference type="PROSITE" id="PS00061">
    <property type="entry name" value="ADH_SHORT"/>
    <property type="match status" value="1"/>
</dbReference>
<evidence type="ECO:0000256" key="3">
    <source>
        <dbReference type="RuleBase" id="RU000363"/>
    </source>
</evidence>
<evidence type="ECO:0000313" key="5">
    <source>
        <dbReference type="Proteomes" id="UP000323876"/>
    </source>
</evidence>